<keyword evidence="4" id="KW-0256">Endoplasmic reticulum</keyword>
<evidence type="ECO:0000256" key="5">
    <source>
        <dbReference type="ARBA" id="ARBA00022989"/>
    </source>
</evidence>
<dbReference type="GO" id="GO:0006487">
    <property type="term" value="P:protein N-linked glycosylation"/>
    <property type="evidence" value="ECO:0007669"/>
    <property type="project" value="TreeGrafter"/>
</dbReference>
<organism evidence="9 10">
    <name type="scientific">Ditylenchus dipsaci</name>
    <dbReference type="NCBI Taxonomy" id="166011"/>
    <lineage>
        <taxon>Eukaryota</taxon>
        <taxon>Metazoa</taxon>
        <taxon>Ecdysozoa</taxon>
        <taxon>Nematoda</taxon>
        <taxon>Chromadorea</taxon>
        <taxon>Rhabditida</taxon>
        <taxon>Tylenchina</taxon>
        <taxon>Tylenchomorpha</taxon>
        <taxon>Sphaerularioidea</taxon>
        <taxon>Anguinidae</taxon>
        <taxon>Anguininae</taxon>
        <taxon>Ditylenchus</taxon>
    </lineage>
</organism>
<evidence type="ECO:0000256" key="3">
    <source>
        <dbReference type="ARBA" id="ARBA00022729"/>
    </source>
</evidence>
<evidence type="ECO:0000259" key="8">
    <source>
        <dbReference type="Pfam" id="PF25147"/>
    </source>
</evidence>
<keyword evidence="3" id="KW-0732">Signal</keyword>
<dbReference type="InterPro" id="IPR056790">
    <property type="entry name" value="Ribophorin_II_C"/>
</dbReference>
<evidence type="ECO:0000256" key="1">
    <source>
        <dbReference type="ARBA" id="ARBA00004477"/>
    </source>
</evidence>
<dbReference type="Proteomes" id="UP000887574">
    <property type="component" value="Unplaced"/>
</dbReference>
<feature type="transmembrane region" description="Helical" evidence="7">
    <location>
        <begin position="40"/>
        <end position="61"/>
    </location>
</feature>
<dbReference type="InterPro" id="IPR008814">
    <property type="entry name" value="Swp1"/>
</dbReference>
<evidence type="ECO:0000256" key="7">
    <source>
        <dbReference type="SAM" id="Phobius"/>
    </source>
</evidence>
<proteinExistence type="predicted"/>
<sequence>MVSMASLVMIVIGSLASVFPFFVLLTMWSRIGINMDKFKLSIWSVGFHVGLAAIFGLYSMYWWKLSMFQTLGYLLPIALPTFGCLVKLLNSQ</sequence>
<dbReference type="GO" id="GO:0008250">
    <property type="term" value="C:oligosaccharyltransferase complex"/>
    <property type="evidence" value="ECO:0007669"/>
    <property type="project" value="InterPro"/>
</dbReference>
<keyword evidence="9" id="KW-1185">Reference proteome</keyword>
<feature type="transmembrane region" description="Helical" evidence="7">
    <location>
        <begin position="67"/>
        <end position="89"/>
    </location>
</feature>
<reference evidence="10" key="1">
    <citation type="submission" date="2022-11" db="UniProtKB">
        <authorList>
            <consortium name="WormBaseParasite"/>
        </authorList>
    </citation>
    <scope>IDENTIFICATION</scope>
</reference>
<evidence type="ECO:0000313" key="9">
    <source>
        <dbReference type="Proteomes" id="UP000887574"/>
    </source>
</evidence>
<dbReference type="WBParaSite" id="jg14763">
    <property type="protein sequence ID" value="jg14763"/>
    <property type="gene ID" value="jg14763"/>
</dbReference>
<keyword evidence="2 7" id="KW-0812">Transmembrane</keyword>
<dbReference type="AlphaFoldDB" id="A0A915D187"/>
<comment type="subcellular location">
    <subcellularLocation>
        <location evidence="1">Endoplasmic reticulum membrane</location>
        <topology evidence="1">Multi-pass membrane protein</topology>
    </subcellularLocation>
</comment>
<evidence type="ECO:0000256" key="6">
    <source>
        <dbReference type="ARBA" id="ARBA00023136"/>
    </source>
</evidence>
<evidence type="ECO:0000256" key="2">
    <source>
        <dbReference type="ARBA" id="ARBA00022692"/>
    </source>
</evidence>
<feature type="domain" description="Ribophorin II C-terminal" evidence="8">
    <location>
        <begin position="14"/>
        <end position="89"/>
    </location>
</feature>
<evidence type="ECO:0000313" key="10">
    <source>
        <dbReference type="WBParaSite" id="jg14763"/>
    </source>
</evidence>
<dbReference type="Pfam" id="PF25147">
    <property type="entry name" value="Ribophorin_II_C"/>
    <property type="match status" value="1"/>
</dbReference>
<name>A0A915D187_9BILA</name>
<keyword evidence="6 7" id="KW-0472">Membrane</keyword>
<dbReference type="PANTHER" id="PTHR12640">
    <property type="entry name" value="RIBOPHORIN II"/>
    <property type="match status" value="1"/>
</dbReference>
<dbReference type="PANTHER" id="PTHR12640:SF0">
    <property type="entry name" value="DOLICHYL-DIPHOSPHOOLIGOSACCHARIDE--PROTEIN GLYCOSYLTRANSFERASE SUBUNIT 2"/>
    <property type="match status" value="1"/>
</dbReference>
<evidence type="ECO:0000256" key="4">
    <source>
        <dbReference type="ARBA" id="ARBA00022824"/>
    </source>
</evidence>
<keyword evidence="5 7" id="KW-1133">Transmembrane helix</keyword>
<accession>A0A915D187</accession>
<feature type="transmembrane region" description="Helical" evidence="7">
    <location>
        <begin position="6"/>
        <end position="28"/>
    </location>
</feature>
<protein>
    <submittedName>
        <fullName evidence="10">Dolichyl-diphosphooligosaccharide--protein glycosyltransferase subunit 2</fullName>
    </submittedName>
</protein>